<dbReference type="RefSeq" id="WP_114006201.1">
    <property type="nucleotide sequence ID" value="NZ_QGDC01000009.1"/>
</dbReference>
<dbReference type="Proteomes" id="UP000253209">
    <property type="component" value="Unassembled WGS sequence"/>
</dbReference>
<sequence length="142" mass="16418">MYFINDIKDIAAAEGMGFYHGPKDFQNLKDQDTDNVYPACYLHFPVRGSNTRKLQGFGETSYFIELLFGDKSDLSWTMEQHTAVIQAMEARAHTFMNKLLRSGKFRDVRDYHIYECINLFDINLTGIIAEVTVTPFDRRANC</sequence>
<evidence type="ECO:0000313" key="2">
    <source>
        <dbReference type="Proteomes" id="UP000253209"/>
    </source>
</evidence>
<organism evidence="1 2">
    <name type="scientific">Mucilaginibacter hurinus</name>
    <dbReference type="NCBI Taxonomy" id="2201324"/>
    <lineage>
        <taxon>Bacteria</taxon>
        <taxon>Pseudomonadati</taxon>
        <taxon>Bacteroidota</taxon>
        <taxon>Sphingobacteriia</taxon>
        <taxon>Sphingobacteriales</taxon>
        <taxon>Sphingobacteriaceae</taxon>
        <taxon>Mucilaginibacter</taxon>
    </lineage>
</organism>
<reference evidence="1 2" key="1">
    <citation type="submission" date="2018-05" db="EMBL/GenBank/DDBJ databases">
        <title>Mucilaginibacter hurinus sp. nov., isolated from briquette warehouse soil.</title>
        <authorList>
            <person name="Choi L."/>
        </authorList>
    </citation>
    <scope>NUCLEOTIDE SEQUENCE [LARGE SCALE GENOMIC DNA]</scope>
    <source>
        <strain evidence="1 2">ZR32</strain>
    </source>
</reference>
<protein>
    <submittedName>
        <fullName evidence="1">Uncharacterized protein</fullName>
    </submittedName>
</protein>
<dbReference type="EMBL" id="QGDC01000009">
    <property type="protein sequence ID" value="RCH53938.1"/>
    <property type="molecule type" value="Genomic_DNA"/>
</dbReference>
<dbReference type="OrthoDB" id="1361930at2"/>
<dbReference type="AlphaFoldDB" id="A0A367GLR3"/>
<comment type="caution">
    <text evidence="1">The sequence shown here is derived from an EMBL/GenBank/DDBJ whole genome shotgun (WGS) entry which is preliminary data.</text>
</comment>
<accession>A0A367GLR3</accession>
<keyword evidence="2" id="KW-1185">Reference proteome</keyword>
<proteinExistence type="predicted"/>
<name>A0A367GLR3_9SPHI</name>
<evidence type="ECO:0000313" key="1">
    <source>
        <dbReference type="EMBL" id="RCH53938.1"/>
    </source>
</evidence>
<gene>
    <name evidence="1" type="ORF">DJ568_15475</name>
</gene>